<feature type="compositionally biased region" description="Polar residues" evidence="1">
    <location>
        <begin position="1131"/>
        <end position="1142"/>
    </location>
</feature>
<reference evidence="2" key="3">
    <citation type="submission" date="2010-09" db="EMBL/GenBank/DDBJ databases">
        <title>Annotation of Gaeumannomyces graminis var. tritici R3-111a-1.</title>
        <authorList>
            <consortium name="The Broad Institute Genome Sequencing Platform"/>
            <person name="Ma L.-J."/>
            <person name="Dead R."/>
            <person name="Young S.K."/>
            <person name="Zeng Q."/>
            <person name="Gargeya S."/>
            <person name="Fitzgerald M."/>
            <person name="Haas B."/>
            <person name="Abouelleil A."/>
            <person name="Alvarado L."/>
            <person name="Arachchi H.M."/>
            <person name="Berlin A."/>
            <person name="Brown A."/>
            <person name="Chapman S.B."/>
            <person name="Chen Z."/>
            <person name="Dunbar C."/>
            <person name="Freedman E."/>
            <person name="Gearin G."/>
            <person name="Gellesch M."/>
            <person name="Goldberg J."/>
            <person name="Griggs A."/>
            <person name="Gujja S."/>
            <person name="Heiman D."/>
            <person name="Howarth C."/>
            <person name="Larson L."/>
            <person name="Lui A."/>
            <person name="MacDonald P.J.P."/>
            <person name="Mehta T."/>
            <person name="Montmayeur A."/>
            <person name="Murphy C."/>
            <person name="Neiman D."/>
            <person name="Pearson M."/>
            <person name="Priest M."/>
            <person name="Roberts A."/>
            <person name="Saif S."/>
            <person name="Shea T."/>
            <person name="Shenoy N."/>
            <person name="Sisk P."/>
            <person name="Stolte C."/>
            <person name="Sykes S."/>
            <person name="Yandava C."/>
            <person name="Wortman J."/>
            <person name="Nusbaum C."/>
            <person name="Birren B."/>
        </authorList>
    </citation>
    <scope>NUCLEOTIDE SEQUENCE</scope>
    <source>
        <strain evidence="2">R3-111a-1</strain>
    </source>
</reference>
<feature type="region of interest" description="Disordered" evidence="1">
    <location>
        <begin position="573"/>
        <end position="600"/>
    </location>
</feature>
<feature type="region of interest" description="Disordered" evidence="1">
    <location>
        <begin position="877"/>
        <end position="916"/>
    </location>
</feature>
<dbReference type="VEuPathDB" id="FungiDB:GGTG_01928"/>
<evidence type="ECO:0000313" key="4">
    <source>
        <dbReference type="Proteomes" id="UP000006039"/>
    </source>
</evidence>
<dbReference type="Proteomes" id="UP000006039">
    <property type="component" value="Unassembled WGS sequence"/>
</dbReference>
<evidence type="ECO:0000256" key="1">
    <source>
        <dbReference type="SAM" id="MobiDB-lite"/>
    </source>
</evidence>
<name>J3NKY7_GAET3</name>
<organism evidence="2">
    <name type="scientific">Gaeumannomyces tritici (strain R3-111a-1)</name>
    <name type="common">Wheat and barley take-all root rot fungus</name>
    <name type="synonym">Gaeumannomyces graminis var. tritici</name>
    <dbReference type="NCBI Taxonomy" id="644352"/>
    <lineage>
        <taxon>Eukaryota</taxon>
        <taxon>Fungi</taxon>
        <taxon>Dikarya</taxon>
        <taxon>Ascomycota</taxon>
        <taxon>Pezizomycotina</taxon>
        <taxon>Sordariomycetes</taxon>
        <taxon>Sordariomycetidae</taxon>
        <taxon>Magnaporthales</taxon>
        <taxon>Magnaporthaceae</taxon>
        <taxon>Gaeumannomyces</taxon>
    </lineage>
</organism>
<feature type="region of interest" description="Disordered" evidence="1">
    <location>
        <begin position="1048"/>
        <end position="1205"/>
    </location>
</feature>
<sequence length="1446" mass="157320">MTNASARVSKRFWGGSGSVAGSTVQPWWLRKKCVRRSVCPRGPTQLRVKVHVRYLWAPGGPISAVGKKSGGVDWLARQKIRQPTRRRDPFWGKGHRYLGTRLAQPMDACSAGVNRFAAALVLLMHENQDDRSLLPCRIATDADDAVPAGHLLSTVSAVSDSEPSFLVLPLPRVAPCPSSLRTRRPRLQSLVVGSGSRLGVGFFHARLSLRSPFLHSILALSTPAVAAGQEAPPAAIVAADPCPRHCDQPSPAQPRPSCPPVTPHLSHISFLTFSLALAAAPPNGIMSDTNGHHTGSPAKGRGRGRGRGGYGRAAVARAAARKAAAANAQLSLKPTDGSHRTQAVEERVKELRNAFAAVSNAVRPALEELADRNVDLLRDQFNAHTEVTAFKQIRKFLDTRSKDALGLVSRRYEADTSQAKRTYEVQCIFTQLDYQRKFDEATEEFYDAQLRRLDILEHMRNHRLPVDLEEDAYNFLEVSQERLDWQKAHVEMANGVEVPCAKIIQAPHVVRIEEARKEQLASLHSAQPSPAKRKADAELTGQGPPKRPASALGTEARPSYIPRHIGGLLSANAVDDNETPSRAPSPVGSKLPSPSPEMALKTSADGELSYLPAAASDPDEHGVRLISRRRPATVENYNRLMLPCLFEYEDHEIGFRDSFNDRTRYKSTRLPQFFNQPNSFAFFVDRMISSVDIGNYEDGDLSDELIQKHGLHPKYGLFLKTSRNDAEPPLPKASGDRPTVFIAPTGETLHASRTISRSRLDAHNEDRELKSVLAKALATFREREAFAHRELCPTALDKEAHRNAMLKGRDHPLPSPAYLSASRSPTPQPEQAVATPDGALDAEDQARGDDVVEPDAEDRTTFEAAIAAILDAANSVNDEETKAAAASQPRRTRFDPVRDVVSSPEPAPVAKVSTPNSEDDFSMLCIMADVASEAPRHVEPIALELAEPSEHPNPEGGFAAAHIDAEQQQGSMYPHIPSGPASTLVLQQHGAPDGYYGHSIPSNSAPAPPHATGMQGPMPPQEEAYHRRSSADGYYIDPALDPRLFSEAQPEQQPHGPDGYSQQQNGSSNGGNHFLQTALNPASNYGAAPSAAPMPSSYYQGEPPSAQYHDIYSPATSYAHPRSETPPYRGTYSSSTFGSRTGTPGLPMLRTGSGGPFSHQLMDAQEATEPTGGPQQAPPPQNAMHPNGGSTSSYPLPPVPPPIRQHYPGNVDSMHDQMPVPNKQAPVFVQNFLRGIGTEEPQQQQQQPPPHHGGTPFMAPPGMHPPPPPMQHQVLYPHQYGPPVPQGHYQIPPPYPPFPPHGHQQQPMMMQMDMASAPPPRQASRSNSNGNIINIAPAPPGGSHHGVNGNGTNANGNNMSSNNANNNNNNNNSKYRKLEPAPTPPHRRGVGSNGPELRTVQFDYETIKDYEPTEPPPRHGPTTIRGWTYNNIKKPKVSNPPPTPKE</sequence>
<reference evidence="3" key="4">
    <citation type="journal article" date="2015" name="G3 (Bethesda)">
        <title>Genome sequences of three phytopathogenic species of the Magnaporthaceae family of fungi.</title>
        <authorList>
            <person name="Okagaki L.H."/>
            <person name="Nunes C.C."/>
            <person name="Sailsbery J."/>
            <person name="Clay B."/>
            <person name="Brown D."/>
            <person name="John T."/>
            <person name="Oh Y."/>
            <person name="Young N."/>
            <person name="Fitzgerald M."/>
            <person name="Haas B.J."/>
            <person name="Zeng Q."/>
            <person name="Young S."/>
            <person name="Adiconis X."/>
            <person name="Fan L."/>
            <person name="Levin J.Z."/>
            <person name="Mitchell T.K."/>
            <person name="Okubara P.A."/>
            <person name="Farman M.L."/>
            <person name="Kohn L.M."/>
            <person name="Birren B."/>
            <person name="Ma L.-J."/>
            <person name="Dean R.A."/>
        </authorList>
    </citation>
    <scope>NUCLEOTIDE SEQUENCE</scope>
    <source>
        <strain evidence="3">R3-111a-1</strain>
    </source>
</reference>
<feature type="compositionally biased region" description="Low complexity" evidence="1">
    <location>
        <begin position="1061"/>
        <end position="1072"/>
    </location>
</feature>
<dbReference type="EnsemblFungi" id="EJT81954">
    <property type="protein sequence ID" value="EJT81954"/>
    <property type="gene ID" value="GGTG_01928"/>
</dbReference>
<dbReference type="eggNOG" id="ENOG502QTAC">
    <property type="taxonomic scope" value="Eukaryota"/>
</dbReference>
<feature type="region of interest" description="Disordered" evidence="1">
    <location>
        <begin position="520"/>
        <end position="554"/>
    </location>
</feature>
<proteinExistence type="predicted"/>
<feature type="compositionally biased region" description="Low complexity" evidence="1">
    <location>
        <begin position="1350"/>
        <end position="1373"/>
    </location>
</feature>
<dbReference type="EMBL" id="GL385395">
    <property type="protein sequence ID" value="EJT81954.1"/>
    <property type="molecule type" value="Genomic_DNA"/>
</dbReference>
<evidence type="ECO:0000313" key="3">
    <source>
        <dbReference type="EnsemblFungi" id="EJT81954"/>
    </source>
</evidence>
<feature type="region of interest" description="Disordered" evidence="1">
    <location>
        <begin position="1239"/>
        <end position="1271"/>
    </location>
</feature>
<reference evidence="4" key="1">
    <citation type="submission" date="2010-07" db="EMBL/GenBank/DDBJ databases">
        <title>The genome sequence of Gaeumannomyces graminis var. tritici strain R3-111a-1.</title>
        <authorList>
            <consortium name="The Broad Institute Genome Sequencing Platform"/>
            <person name="Ma L.-J."/>
            <person name="Dead R."/>
            <person name="Young S."/>
            <person name="Zeng Q."/>
            <person name="Koehrsen M."/>
            <person name="Alvarado L."/>
            <person name="Berlin A."/>
            <person name="Chapman S.B."/>
            <person name="Chen Z."/>
            <person name="Freedman E."/>
            <person name="Gellesch M."/>
            <person name="Goldberg J."/>
            <person name="Griggs A."/>
            <person name="Gujja S."/>
            <person name="Heilman E.R."/>
            <person name="Heiman D."/>
            <person name="Hepburn T."/>
            <person name="Howarth C."/>
            <person name="Jen D."/>
            <person name="Larson L."/>
            <person name="Mehta T."/>
            <person name="Neiman D."/>
            <person name="Pearson M."/>
            <person name="Roberts A."/>
            <person name="Saif S."/>
            <person name="Shea T."/>
            <person name="Shenoy N."/>
            <person name="Sisk P."/>
            <person name="Stolte C."/>
            <person name="Sykes S."/>
            <person name="Walk T."/>
            <person name="White J."/>
            <person name="Yandava C."/>
            <person name="Haas B."/>
            <person name="Nusbaum C."/>
            <person name="Birren B."/>
        </authorList>
    </citation>
    <scope>NUCLEOTIDE SEQUENCE [LARGE SCALE GENOMIC DNA]</scope>
    <source>
        <strain evidence="4">R3-111a-1</strain>
    </source>
</reference>
<dbReference type="STRING" id="644352.J3NKY7"/>
<accession>J3NKY7</accession>
<feature type="compositionally biased region" description="Polar residues" evidence="1">
    <location>
        <begin position="1074"/>
        <end position="1083"/>
    </location>
</feature>
<dbReference type="GeneID" id="20342386"/>
<keyword evidence="4" id="KW-1185">Reference proteome</keyword>
<gene>
    <name evidence="3" type="primary">20342386</name>
    <name evidence="2" type="ORF">GGTG_01928</name>
</gene>
<feature type="compositionally biased region" description="Pro residues" evidence="1">
    <location>
        <begin position="1258"/>
        <end position="1270"/>
    </location>
</feature>
<feature type="region of interest" description="Disordered" evidence="1">
    <location>
        <begin position="1314"/>
        <end position="1446"/>
    </location>
</feature>
<feature type="compositionally biased region" description="Low complexity" evidence="1">
    <location>
        <begin position="1323"/>
        <end position="1336"/>
    </location>
</feature>
<feature type="region of interest" description="Disordered" evidence="1">
    <location>
        <begin position="970"/>
        <end position="1028"/>
    </location>
</feature>
<feature type="region of interest" description="Disordered" evidence="1">
    <location>
        <begin position="807"/>
        <end position="837"/>
    </location>
</feature>
<feature type="compositionally biased region" description="Low complexity" evidence="1">
    <location>
        <begin position="1087"/>
        <end position="1097"/>
    </location>
</feature>
<evidence type="ECO:0000313" key="2">
    <source>
        <dbReference type="EMBL" id="EJT81954.1"/>
    </source>
</evidence>
<reference evidence="2" key="2">
    <citation type="submission" date="2010-07" db="EMBL/GenBank/DDBJ databases">
        <authorList>
            <consortium name="The Broad Institute Genome Sequencing Platform"/>
            <consortium name="Broad Institute Genome Sequencing Center for Infectious Disease"/>
            <person name="Ma L.-J."/>
            <person name="Dead R."/>
            <person name="Young S."/>
            <person name="Zeng Q."/>
            <person name="Koehrsen M."/>
            <person name="Alvarado L."/>
            <person name="Berlin A."/>
            <person name="Chapman S.B."/>
            <person name="Chen Z."/>
            <person name="Freedman E."/>
            <person name="Gellesch M."/>
            <person name="Goldberg J."/>
            <person name="Griggs A."/>
            <person name="Gujja S."/>
            <person name="Heilman E.R."/>
            <person name="Heiman D."/>
            <person name="Hepburn T."/>
            <person name="Howarth C."/>
            <person name="Jen D."/>
            <person name="Larson L."/>
            <person name="Mehta T."/>
            <person name="Neiman D."/>
            <person name="Pearson M."/>
            <person name="Roberts A."/>
            <person name="Saif S."/>
            <person name="Shea T."/>
            <person name="Shenoy N."/>
            <person name="Sisk P."/>
            <person name="Stolte C."/>
            <person name="Sykes S."/>
            <person name="Walk T."/>
            <person name="White J."/>
            <person name="Yandava C."/>
            <person name="Haas B."/>
            <person name="Nusbaum C."/>
            <person name="Birren B."/>
        </authorList>
    </citation>
    <scope>NUCLEOTIDE SEQUENCE</scope>
    <source>
        <strain evidence="2">R3-111a-1</strain>
    </source>
</reference>
<dbReference type="OrthoDB" id="4188028at2759"/>
<dbReference type="HOGENOM" id="CLU_002444_0_0_1"/>
<reference evidence="3" key="5">
    <citation type="submission" date="2018-04" db="UniProtKB">
        <authorList>
            <consortium name="EnsemblFungi"/>
        </authorList>
    </citation>
    <scope>IDENTIFICATION</scope>
    <source>
        <strain evidence="3">R3-111a-1</strain>
    </source>
</reference>
<dbReference type="RefSeq" id="XP_009217963.1">
    <property type="nucleotide sequence ID" value="XM_009219699.1"/>
</dbReference>
<protein>
    <submittedName>
        <fullName evidence="2 3">Uncharacterized protein</fullName>
    </submittedName>
</protein>
<feature type="region of interest" description="Disordered" evidence="1">
    <location>
        <begin position="284"/>
        <end position="310"/>
    </location>
</feature>